<dbReference type="InterPro" id="IPR023296">
    <property type="entry name" value="Glyco_hydro_beta-prop_sf"/>
</dbReference>
<feature type="domain" description="Glucosamine inositolphosphorylceramide transferase 1 N-terminal" evidence="1">
    <location>
        <begin position="273"/>
        <end position="476"/>
    </location>
</feature>
<dbReference type="EMBL" id="SSND01000002">
    <property type="protein sequence ID" value="THD83780.1"/>
    <property type="molecule type" value="Genomic_DNA"/>
</dbReference>
<dbReference type="SUPFAM" id="SSF75005">
    <property type="entry name" value="Arabinanase/levansucrase/invertase"/>
    <property type="match status" value="1"/>
</dbReference>
<dbReference type="InterPro" id="IPR056442">
    <property type="entry name" value="GINT1_N"/>
</dbReference>
<dbReference type="OrthoDB" id="3771157at2"/>
<evidence type="ECO:0000313" key="3">
    <source>
        <dbReference type="Proteomes" id="UP000309450"/>
    </source>
</evidence>
<organism evidence="2 3">
    <name type="scientific">Aliigemmobacter aestuarii</name>
    <dbReference type="NCBI Taxonomy" id="1445661"/>
    <lineage>
        <taxon>Bacteria</taxon>
        <taxon>Pseudomonadati</taxon>
        <taxon>Pseudomonadota</taxon>
        <taxon>Alphaproteobacteria</taxon>
        <taxon>Rhodobacterales</taxon>
        <taxon>Paracoccaceae</taxon>
        <taxon>Aliigemmobacter</taxon>
    </lineage>
</organism>
<dbReference type="AlphaFoldDB" id="A0A4S3MMV7"/>
<proteinExistence type="predicted"/>
<protein>
    <recommendedName>
        <fullName evidence="1">Glucosamine inositolphosphorylceramide transferase 1 N-terminal domain-containing protein</fullName>
    </recommendedName>
</protein>
<evidence type="ECO:0000259" key="1">
    <source>
        <dbReference type="Pfam" id="PF24793"/>
    </source>
</evidence>
<sequence>MARAASPLRIALVAAPGWRLSGWQAHLVAVMAADPRFRLTGRLQPSVTEAAPRPALPLRAVLAAERRMVERRFGVVDTAAAQRIVDGLPLIEAGADGPDVALSLDTGRLDFATRAALPHGEITIRADGHPPGCGFTRMARADRARDLVTVEIVQQGATPPRIILSTRFNPKPTSALTAEFVAEAAAVPLCKALAHLGEAGPHVGPAPVAGVPGVVTLPGYLGSIGRTIVQRLAGAILHRSGLSQDHWELVAGTGDPDAFEPAQGRPLPRLAFLMADPFLFHHAGRDFLFYEAMDRRDTIARIDVAELKDGVLRPLGTALGCDTHLSFPHVFRDGDCVYMIPETQSNRRLEVWRAVDFPLKWELHATAFEGCHLADSFLLRHGGHWWLFTNLSEHRRFQEHSIALHLFSCDGPSLANLRPHPMNPVVIGSDTARNAGAAVRSGGRLFRPAQDNRRNVYGYGLNIMEIEELTPDTYRERLHRRYRPGSLPGWRRLHHATFDKGIFVVDRSPA</sequence>
<name>A0A4S3MMV7_9RHOB</name>
<dbReference type="RefSeq" id="WP_136394673.1">
    <property type="nucleotide sequence ID" value="NZ_SSND01000002.1"/>
</dbReference>
<dbReference type="Proteomes" id="UP000309450">
    <property type="component" value="Unassembled WGS sequence"/>
</dbReference>
<comment type="caution">
    <text evidence="2">The sequence shown here is derived from an EMBL/GenBank/DDBJ whole genome shotgun (WGS) entry which is preliminary data.</text>
</comment>
<gene>
    <name evidence="2" type="ORF">E7811_11010</name>
</gene>
<evidence type="ECO:0000313" key="2">
    <source>
        <dbReference type="EMBL" id="THD83780.1"/>
    </source>
</evidence>
<keyword evidence="3" id="KW-1185">Reference proteome</keyword>
<reference evidence="2 3" key="1">
    <citation type="submission" date="2019-04" db="EMBL/GenBank/DDBJ databases">
        <title>Draft genome sequence of Gemmobacter aestuarii sp. nov.</title>
        <authorList>
            <person name="Hameed A."/>
            <person name="Lin S.-Y."/>
            <person name="Shahina M."/>
            <person name="Lai W.-A."/>
            <person name="Young C.-C."/>
        </authorList>
    </citation>
    <scope>NUCLEOTIDE SEQUENCE [LARGE SCALE GENOMIC DNA]</scope>
    <source>
        <strain evidence="2 3">CC-PW-75</strain>
    </source>
</reference>
<dbReference type="Pfam" id="PF24793">
    <property type="entry name" value="GINT1_N"/>
    <property type="match status" value="1"/>
</dbReference>
<accession>A0A4S3MMV7</accession>